<accession>A0A915D740</accession>
<dbReference type="SMART" id="SM00317">
    <property type="entry name" value="SET"/>
    <property type="match status" value="1"/>
</dbReference>
<dbReference type="SUPFAM" id="SSF82199">
    <property type="entry name" value="SET domain"/>
    <property type="match status" value="1"/>
</dbReference>
<dbReference type="Gene3D" id="2.170.270.10">
    <property type="entry name" value="SET domain"/>
    <property type="match status" value="1"/>
</dbReference>
<dbReference type="AlphaFoldDB" id="A0A915D740"/>
<sequence length="218" mass="25484">MCFAVNAYKRKICIISREKQKREEHKYLLLENITDETYGMFGKKREDNESTKDTSCLLVRSHLFNPQCWKGVFCKVDVPVGVVYGPYEGILRKDQKQAECDGYSWEIKYDSETVFIDGRDPRYSNWMRFINSSRFESEQNLLAFQYGGSVYYRVFRPIDREKELLVWYGDSYGKALGVNTTPAKALKSTVNPLKRKKSKSLAKNLLYFESVLVEKLII</sequence>
<dbReference type="InterPro" id="IPR046341">
    <property type="entry name" value="SET_dom_sf"/>
</dbReference>
<name>A0A915D740_9BILA</name>
<dbReference type="PROSITE" id="PS50280">
    <property type="entry name" value="SET"/>
    <property type="match status" value="1"/>
</dbReference>
<dbReference type="Pfam" id="PF21549">
    <property type="entry name" value="PRDM2_PR"/>
    <property type="match status" value="1"/>
</dbReference>
<keyword evidence="2" id="KW-1185">Reference proteome</keyword>
<proteinExistence type="predicted"/>
<evidence type="ECO:0000313" key="3">
    <source>
        <dbReference type="WBParaSite" id="jg1624"/>
    </source>
</evidence>
<feature type="domain" description="SET" evidence="1">
    <location>
        <begin position="54"/>
        <end position="169"/>
    </location>
</feature>
<dbReference type="Proteomes" id="UP000887574">
    <property type="component" value="Unplaced"/>
</dbReference>
<dbReference type="WBParaSite" id="jg1624">
    <property type="protein sequence ID" value="jg1624"/>
    <property type="gene ID" value="jg1624"/>
</dbReference>
<protein>
    <submittedName>
        <fullName evidence="3">SET domain-containing protein</fullName>
    </submittedName>
</protein>
<evidence type="ECO:0000259" key="1">
    <source>
        <dbReference type="PROSITE" id="PS50280"/>
    </source>
</evidence>
<reference evidence="3" key="1">
    <citation type="submission" date="2022-11" db="UniProtKB">
        <authorList>
            <consortium name="WormBaseParasite"/>
        </authorList>
    </citation>
    <scope>IDENTIFICATION</scope>
</reference>
<dbReference type="InterPro" id="IPR001214">
    <property type="entry name" value="SET_dom"/>
</dbReference>
<evidence type="ECO:0000313" key="2">
    <source>
        <dbReference type="Proteomes" id="UP000887574"/>
    </source>
</evidence>
<organism evidence="2 3">
    <name type="scientific">Ditylenchus dipsaci</name>
    <dbReference type="NCBI Taxonomy" id="166011"/>
    <lineage>
        <taxon>Eukaryota</taxon>
        <taxon>Metazoa</taxon>
        <taxon>Ecdysozoa</taxon>
        <taxon>Nematoda</taxon>
        <taxon>Chromadorea</taxon>
        <taxon>Rhabditida</taxon>
        <taxon>Tylenchina</taxon>
        <taxon>Tylenchomorpha</taxon>
        <taxon>Sphaerularioidea</taxon>
        <taxon>Anguinidae</taxon>
        <taxon>Anguininae</taxon>
        <taxon>Ditylenchus</taxon>
    </lineage>
</organism>